<name>A0A840AJ92_9HYPH</name>
<organism evidence="2 3">
    <name type="scientific">Kaistia hirudinis</name>
    <dbReference type="NCBI Taxonomy" id="1293440"/>
    <lineage>
        <taxon>Bacteria</taxon>
        <taxon>Pseudomonadati</taxon>
        <taxon>Pseudomonadota</taxon>
        <taxon>Alphaproteobacteria</taxon>
        <taxon>Hyphomicrobiales</taxon>
        <taxon>Kaistiaceae</taxon>
        <taxon>Kaistia</taxon>
    </lineage>
</organism>
<dbReference type="InterPro" id="IPR010127">
    <property type="entry name" value="Phasin_subfam-1"/>
</dbReference>
<dbReference type="InterPro" id="IPR018968">
    <property type="entry name" value="Phasin"/>
</dbReference>
<dbReference type="GO" id="GO:0045259">
    <property type="term" value="C:proton-transporting ATP synthase complex"/>
    <property type="evidence" value="ECO:0007669"/>
    <property type="project" value="UniProtKB-KW"/>
</dbReference>
<dbReference type="GO" id="GO:0015078">
    <property type="term" value="F:proton transmembrane transporter activity"/>
    <property type="evidence" value="ECO:0007669"/>
    <property type="project" value="InterPro"/>
</dbReference>
<dbReference type="RefSeq" id="WP_183398070.1">
    <property type="nucleotide sequence ID" value="NZ_JACIDS010000002.1"/>
</dbReference>
<keyword evidence="3" id="KW-1185">Reference proteome</keyword>
<evidence type="ECO:0000313" key="2">
    <source>
        <dbReference type="EMBL" id="MBB3930409.1"/>
    </source>
</evidence>
<sequence>MADKTAFEIPEPMRTFADKSVDQAKKAFDDFMTATVKAIDKAETSAKSLQSGTQDLNRQAIGFVEENVAATFEFAQKLVRAKTIEEFGELQKEFLAKQAEAVRGQSQNLTEMMGRVASDAATKAKG</sequence>
<feature type="domain" description="Phasin" evidence="1">
    <location>
        <begin position="30"/>
        <end position="121"/>
    </location>
</feature>
<evidence type="ECO:0000313" key="3">
    <source>
        <dbReference type="Proteomes" id="UP000553963"/>
    </source>
</evidence>
<protein>
    <submittedName>
        <fullName evidence="2">Phasin</fullName>
    </submittedName>
</protein>
<dbReference type="Proteomes" id="UP000553963">
    <property type="component" value="Unassembled WGS sequence"/>
</dbReference>
<dbReference type="GO" id="GO:0015986">
    <property type="term" value="P:proton motive force-driven ATP synthesis"/>
    <property type="evidence" value="ECO:0007669"/>
    <property type="project" value="InterPro"/>
</dbReference>
<evidence type="ECO:0000259" key="1">
    <source>
        <dbReference type="Pfam" id="PF09361"/>
    </source>
</evidence>
<dbReference type="NCBIfam" id="TIGR01841">
    <property type="entry name" value="phasin"/>
    <property type="match status" value="1"/>
</dbReference>
<accession>A0A840AJ92</accession>
<gene>
    <name evidence="2" type="ORF">GGR25_001448</name>
</gene>
<comment type="caution">
    <text evidence="2">The sequence shown here is derived from an EMBL/GenBank/DDBJ whole genome shotgun (WGS) entry which is preliminary data.</text>
</comment>
<proteinExistence type="predicted"/>
<reference evidence="2 3" key="1">
    <citation type="submission" date="2020-08" db="EMBL/GenBank/DDBJ databases">
        <title>Genomic Encyclopedia of Type Strains, Phase IV (KMG-IV): sequencing the most valuable type-strain genomes for metagenomic binning, comparative biology and taxonomic classification.</title>
        <authorList>
            <person name="Goeker M."/>
        </authorList>
    </citation>
    <scope>NUCLEOTIDE SEQUENCE [LARGE SCALE GENOMIC DNA]</scope>
    <source>
        <strain evidence="2 3">DSM 25966</strain>
    </source>
</reference>
<dbReference type="EMBL" id="JACIDS010000002">
    <property type="protein sequence ID" value="MBB3930409.1"/>
    <property type="molecule type" value="Genomic_DNA"/>
</dbReference>
<dbReference type="AlphaFoldDB" id="A0A840AJ92"/>
<dbReference type="Pfam" id="PF09361">
    <property type="entry name" value="Phasin_2"/>
    <property type="match status" value="1"/>
</dbReference>